<organism evidence="2 3">
    <name type="scientific">Weissella minor</name>
    <dbReference type="NCBI Taxonomy" id="1620"/>
    <lineage>
        <taxon>Bacteria</taxon>
        <taxon>Bacillati</taxon>
        <taxon>Bacillota</taxon>
        <taxon>Bacilli</taxon>
        <taxon>Lactobacillales</taxon>
        <taxon>Lactobacillaceae</taxon>
        <taxon>Weissella</taxon>
    </lineage>
</organism>
<evidence type="ECO:0000313" key="3">
    <source>
        <dbReference type="Proteomes" id="UP000051673"/>
    </source>
</evidence>
<feature type="transmembrane region" description="Helical" evidence="1">
    <location>
        <begin position="12"/>
        <end position="32"/>
    </location>
</feature>
<feature type="transmembrane region" description="Helical" evidence="1">
    <location>
        <begin position="38"/>
        <end position="57"/>
    </location>
</feature>
<accession>A0A0R2JIY1</accession>
<evidence type="ECO:0000313" key="2">
    <source>
        <dbReference type="EMBL" id="KRN77251.1"/>
    </source>
</evidence>
<protein>
    <submittedName>
        <fullName evidence="2">Uncharacterized protein</fullName>
    </submittedName>
</protein>
<reference evidence="2 3" key="1">
    <citation type="journal article" date="2015" name="Genome Announc.">
        <title>Expanding the biotechnology potential of lactobacilli through comparative genomics of 213 strains and associated genera.</title>
        <authorList>
            <person name="Sun Z."/>
            <person name="Harris H.M."/>
            <person name="McCann A."/>
            <person name="Guo C."/>
            <person name="Argimon S."/>
            <person name="Zhang W."/>
            <person name="Yang X."/>
            <person name="Jeffery I.B."/>
            <person name="Cooney J.C."/>
            <person name="Kagawa T.F."/>
            <person name="Liu W."/>
            <person name="Song Y."/>
            <person name="Salvetti E."/>
            <person name="Wrobel A."/>
            <person name="Rasinkangas P."/>
            <person name="Parkhill J."/>
            <person name="Rea M.C."/>
            <person name="O'Sullivan O."/>
            <person name="Ritari J."/>
            <person name="Douillard F.P."/>
            <person name="Paul Ross R."/>
            <person name="Yang R."/>
            <person name="Briner A.E."/>
            <person name="Felis G.E."/>
            <person name="de Vos W.M."/>
            <person name="Barrangou R."/>
            <person name="Klaenhammer T.R."/>
            <person name="Caufield P.W."/>
            <person name="Cui Y."/>
            <person name="Zhang H."/>
            <person name="O'Toole P.W."/>
        </authorList>
    </citation>
    <scope>NUCLEOTIDE SEQUENCE [LARGE SCALE GENOMIC DNA]</scope>
    <source>
        <strain evidence="2 3">DSM 20014</strain>
    </source>
</reference>
<keyword evidence="3" id="KW-1185">Reference proteome</keyword>
<name>A0A0R2JIY1_9LACO</name>
<gene>
    <name evidence="2" type="ORF">IV67_GL000039</name>
</gene>
<dbReference type="PATRIC" id="fig|1620.3.peg.41"/>
<dbReference type="STRING" id="1620.IV67_GL000039"/>
<dbReference type="AlphaFoldDB" id="A0A0R2JIY1"/>
<comment type="caution">
    <text evidence="2">The sequence shown here is derived from an EMBL/GenBank/DDBJ whole genome shotgun (WGS) entry which is preliminary data.</text>
</comment>
<evidence type="ECO:0000256" key="1">
    <source>
        <dbReference type="SAM" id="Phobius"/>
    </source>
</evidence>
<dbReference type="RefSeq" id="WP_057787111.1">
    <property type="nucleotide sequence ID" value="NZ_JQCD01000022.1"/>
</dbReference>
<keyword evidence="1" id="KW-0812">Transmembrane</keyword>
<dbReference type="EMBL" id="JQCD01000022">
    <property type="protein sequence ID" value="KRN77251.1"/>
    <property type="molecule type" value="Genomic_DNA"/>
</dbReference>
<keyword evidence="1" id="KW-1133">Transmembrane helix</keyword>
<proteinExistence type="predicted"/>
<keyword evidence="1" id="KW-0472">Membrane</keyword>
<dbReference type="Proteomes" id="UP000051673">
    <property type="component" value="Unassembled WGS sequence"/>
</dbReference>
<sequence>MIKYAFKGLFTNFVQSIVYVGFALFIAKIGGYQATWQLIWIAVAVTSLVLNVGNGLITTRSPLDQLAEAIEFMNNNKDV</sequence>